<dbReference type="EMBL" id="GBRH01190087">
    <property type="protein sequence ID" value="JAE07809.1"/>
    <property type="molecule type" value="Transcribed_RNA"/>
</dbReference>
<keyword evidence="1" id="KW-1133">Transmembrane helix</keyword>
<organism evidence="2">
    <name type="scientific">Arundo donax</name>
    <name type="common">Giant reed</name>
    <name type="synonym">Donax arundinaceus</name>
    <dbReference type="NCBI Taxonomy" id="35708"/>
    <lineage>
        <taxon>Eukaryota</taxon>
        <taxon>Viridiplantae</taxon>
        <taxon>Streptophyta</taxon>
        <taxon>Embryophyta</taxon>
        <taxon>Tracheophyta</taxon>
        <taxon>Spermatophyta</taxon>
        <taxon>Magnoliopsida</taxon>
        <taxon>Liliopsida</taxon>
        <taxon>Poales</taxon>
        <taxon>Poaceae</taxon>
        <taxon>PACMAD clade</taxon>
        <taxon>Arundinoideae</taxon>
        <taxon>Arundineae</taxon>
        <taxon>Arundo</taxon>
    </lineage>
</organism>
<feature type="transmembrane region" description="Helical" evidence="1">
    <location>
        <begin position="32"/>
        <end position="53"/>
    </location>
</feature>
<reference evidence="2" key="1">
    <citation type="submission" date="2014-09" db="EMBL/GenBank/DDBJ databases">
        <authorList>
            <person name="Magalhaes I.L.F."/>
            <person name="Oliveira U."/>
            <person name="Santos F.R."/>
            <person name="Vidigal T.H.D.A."/>
            <person name="Brescovit A.D."/>
            <person name="Santos A.J."/>
        </authorList>
    </citation>
    <scope>NUCLEOTIDE SEQUENCE</scope>
    <source>
        <tissue evidence="2">Shoot tissue taken approximately 20 cm above the soil surface</tissue>
    </source>
</reference>
<sequence length="170" mass="18486">MTLTSFNLSTSAFNANIFSSDQSLLRCFTGFVFGWIRSLCCIMVLSTSFNFLGDHAKMSSLFRRKLSNFVSAQGSRSVAITTFSLGLSGRRATCFVSPSGLAFGTHLGGVGALSELPSFVTSVVTFSTVSVSRECMNFWPGAVPFSIRRAITSSPKMEITPFELGNFMHR</sequence>
<evidence type="ECO:0000256" key="1">
    <source>
        <dbReference type="SAM" id="Phobius"/>
    </source>
</evidence>
<accession>A0A0A9F9B3</accession>
<keyword evidence="1" id="KW-0812">Transmembrane</keyword>
<dbReference type="AlphaFoldDB" id="A0A0A9F9B3"/>
<keyword evidence="1" id="KW-0472">Membrane</keyword>
<reference evidence="2" key="2">
    <citation type="journal article" date="2015" name="Data Brief">
        <title>Shoot transcriptome of the giant reed, Arundo donax.</title>
        <authorList>
            <person name="Barrero R.A."/>
            <person name="Guerrero F.D."/>
            <person name="Moolhuijzen P."/>
            <person name="Goolsby J.A."/>
            <person name="Tidwell J."/>
            <person name="Bellgard S.E."/>
            <person name="Bellgard M.I."/>
        </authorList>
    </citation>
    <scope>NUCLEOTIDE SEQUENCE</scope>
    <source>
        <tissue evidence="2">Shoot tissue taken approximately 20 cm above the soil surface</tissue>
    </source>
</reference>
<proteinExistence type="predicted"/>
<protein>
    <submittedName>
        <fullName evidence="2">Uncharacterized protein</fullName>
    </submittedName>
</protein>
<name>A0A0A9F9B3_ARUDO</name>
<evidence type="ECO:0000313" key="2">
    <source>
        <dbReference type="EMBL" id="JAE07809.1"/>
    </source>
</evidence>